<sequence length="146" mass="15291">MTGLDLSTELGDASRARLAALADLLIPGGSGLPSAGDADVAGQWINRALAANADLTSAVKHALATHGTPDEALAELRLHHRDVFDAFAFAVSGAYFMNPDVRAALGYPGIAPRRLPPAEGEADYYLEDDILAPVIDRAAIYRPTPA</sequence>
<organism evidence="1">
    <name type="scientific">Micromonospora sp. HUAS YX12</name>
    <dbReference type="NCBI Taxonomy" id="3156396"/>
    <lineage>
        <taxon>Bacteria</taxon>
        <taxon>Bacillati</taxon>
        <taxon>Actinomycetota</taxon>
        <taxon>Actinomycetes</taxon>
        <taxon>Micromonosporales</taxon>
        <taxon>Micromonosporaceae</taxon>
        <taxon>Micromonospora</taxon>
    </lineage>
</organism>
<accession>A0AAU7QZR6</accession>
<evidence type="ECO:0000313" key="1">
    <source>
        <dbReference type="EMBL" id="XBT81693.1"/>
    </source>
</evidence>
<dbReference type="RefSeq" id="WP_349878115.1">
    <property type="nucleotide sequence ID" value="NZ_CP157974.1"/>
</dbReference>
<protein>
    <recommendedName>
        <fullName evidence="2">Gluconate 2-dehydrogenase subunit 3 family protein</fullName>
    </recommendedName>
</protein>
<proteinExistence type="predicted"/>
<dbReference type="AlphaFoldDB" id="A0AAU7QZR6"/>
<name>A0AAU7QZR6_9ACTN</name>
<dbReference type="EMBL" id="CP157974">
    <property type="protein sequence ID" value="XBT81693.1"/>
    <property type="molecule type" value="Genomic_DNA"/>
</dbReference>
<reference evidence="1" key="1">
    <citation type="submission" date="2024-06" db="EMBL/GenBank/DDBJ databases">
        <title>Micromonospora sp. strain HUAS YX12 genome sequences.</title>
        <authorList>
            <person name="Mo P."/>
        </authorList>
    </citation>
    <scope>NUCLEOTIDE SEQUENCE</scope>
    <source>
        <strain evidence="1">HUAS YX12</strain>
    </source>
</reference>
<evidence type="ECO:0008006" key="2">
    <source>
        <dbReference type="Google" id="ProtNLM"/>
    </source>
</evidence>
<gene>
    <name evidence="1" type="ORF">ABIH81_29370</name>
</gene>